<evidence type="ECO:0000313" key="3">
    <source>
        <dbReference type="Proteomes" id="UP000076923"/>
    </source>
</evidence>
<dbReference type="Pfam" id="PF19665">
    <property type="entry name" value="DUF6168"/>
    <property type="match status" value="1"/>
</dbReference>
<gene>
    <name evidence="2" type="ORF">LPB303_01895</name>
</gene>
<comment type="caution">
    <text evidence="2">The sequence shown here is derived from an EMBL/GenBank/DDBJ whole genome shotgun (WGS) entry which is preliminary data.</text>
</comment>
<keyword evidence="1" id="KW-0472">Membrane</keyword>
<feature type="transmembrane region" description="Helical" evidence="1">
    <location>
        <begin position="69"/>
        <end position="87"/>
    </location>
</feature>
<reference evidence="2 3" key="1">
    <citation type="submission" date="2016-02" db="EMBL/GenBank/DDBJ databases">
        <title>Draft genome sequence of Polaribacter atrinae KACC17473.</title>
        <authorList>
            <person name="Shin S.-K."/>
            <person name="Yi H."/>
        </authorList>
    </citation>
    <scope>NUCLEOTIDE SEQUENCE [LARGE SCALE GENOMIC DNA]</scope>
    <source>
        <strain evidence="2 3">KACC 17473</strain>
    </source>
</reference>
<feature type="transmembrane region" description="Helical" evidence="1">
    <location>
        <begin position="43"/>
        <end position="62"/>
    </location>
</feature>
<dbReference type="EMBL" id="LVWE01000003">
    <property type="protein sequence ID" value="OAD46311.1"/>
    <property type="molecule type" value="Genomic_DNA"/>
</dbReference>
<dbReference type="AlphaFoldDB" id="A0A176TF85"/>
<accession>A0A176TF85</accession>
<organism evidence="2 3">
    <name type="scientific">Polaribacter atrinae</name>
    <dbReference type="NCBI Taxonomy" id="1333662"/>
    <lineage>
        <taxon>Bacteria</taxon>
        <taxon>Pseudomonadati</taxon>
        <taxon>Bacteroidota</taxon>
        <taxon>Flavobacteriia</taxon>
        <taxon>Flavobacteriales</taxon>
        <taxon>Flavobacteriaceae</taxon>
    </lineage>
</organism>
<keyword evidence="3" id="KW-1185">Reference proteome</keyword>
<dbReference type="RefSeq" id="WP_068447574.1">
    <property type="nucleotide sequence ID" value="NZ_CANKUV010000001.1"/>
</dbReference>
<sequence length="129" mass="15151">MTKIVITYCITVILLFVLCYPIHRYLIEKQEIILHFPLNKIYQFNIGFSVLVCTNFVAFSFVDKFKKKLSYIYLGAIFIKLILFKLAFYDTLFLKELLTVSEKLSMLIPTIIFLSTDAFFVAKLLIKKQ</sequence>
<proteinExistence type="predicted"/>
<feature type="transmembrane region" description="Helical" evidence="1">
    <location>
        <begin position="107"/>
        <end position="126"/>
    </location>
</feature>
<dbReference type="Proteomes" id="UP000076923">
    <property type="component" value="Unassembled WGS sequence"/>
</dbReference>
<protein>
    <submittedName>
        <fullName evidence="2">Uncharacterized protein</fullName>
    </submittedName>
</protein>
<keyword evidence="1" id="KW-1133">Transmembrane helix</keyword>
<feature type="transmembrane region" description="Helical" evidence="1">
    <location>
        <begin position="5"/>
        <end position="23"/>
    </location>
</feature>
<evidence type="ECO:0000256" key="1">
    <source>
        <dbReference type="SAM" id="Phobius"/>
    </source>
</evidence>
<dbReference type="STRING" id="1333662.LPB303_01895"/>
<name>A0A176TF85_9FLAO</name>
<dbReference type="InterPro" id="IPR046166">
    <property type="entry name" value="DUF6168"/>
</dbReference>
<keyword evidence="1" id="KW-0812">Transmembrane</keyword>
<evidence type="ECO:0000313" key="2">
    <source>
        <dbReference type="EMBL" id="OAD46311.1"/>
    </source>
</evidence>